<evidence type="ECO:0000313" key="1">
    <source>
        <dbReference type="EMBL" id="VFJ47561.1"/>
    </source>
</evidence>
<reference evidence="1" key="1">
    <citation type="submission" date="2019-02" db="EMBL/GenBank/DDBJ databases">
        <authorList>
            <person name="Gruber-Vodicka R. H."/>
            <person name="Seah K. B. B."/>
        </authorList>
    </citation>
    <scope>NUCLEOTIDE SEQUENCE</scope>
    <source>
        <strain evidence="1">BECK_BZ163</strain>
        <strain evidence="3">BECK_BZ164</strain>
        <strain evidence="2">BECK_BZ165</strain>
    </source>
</reference>
<protein>
    <submittedName>
        <fullName evidence="1">Antitoxin of type II TA system, VapB</fullName>
    </submittedName>
</protein>
<dbReference type="EMBL" id="CAADFL010000151">
    <property type="protein sequence ID" value="VFK10693.1"/>
    <property type="molecule type" value="Genomic_DNA"/>
</dbReference>
<proteinExistence type="predicted"/>
<dbReference type="EMBL" id="CAADEZ010000048">
    <property type="protein sequence ID" value="VFJ47561.1"/>
    <property type="molecule type" value="Genomic_DNA"/>
</dbReference>
<dbReference type="EMBL" id="CAADFA010000166">
    <property type="protein sequence ID" value="VFJ55900.1"/>
    <property type="molecule type" value="Genomic_DNA"/>
</dbReference>
<evidence type="ECO:0000313" key="2">
    <source>
        <dbReference type="EMBL" id="VFJ55900.1"/>
    </source>
</evidence>
<dbReference type="InterPro" id="IPR019239">
    <property type="entry name" value="VapB_antitoxin"/>
</dbReference>
<sequence>MQTTINIDDDLLEQANRLTGFQDRSSLIHEALHALIARESARRFVYPDNNALAFEVPAGNRTEKRQLGLLEGKATLRMENFEMTDEEFLRS</sequence>
<gene>
    <name evidence="1" type="ORF">BECKFM1743A_GA0114220_100484</name>
    <name evidence="3" type="ORF">BECKFM1743B_GA0114221_101513</name>
    <name evidence="2" type="ORF">BECKFM1743C_GA0114222_101663</name>
</gene>
<dbReference type="Pfam" id="PF09957">
    <property type="entry name" value="VapB_antitoxin"/>
    <property type="match status" value="1"/>
</dbReference>
<name>A0A450S6V6_9GAMM</name>
<accession>A0A450S6V6</accession>
<organism evidence="1">
    <name type="scientific">Candidatus Kentrum sp. FM</name>
    <dbReference type="NCBI Taxonomy" id="2126340"/>
    <lineage>
        <taxon>Bacteria</taxon>
        <taxon>Pseudomonadati</taxon>
        <taxon>Pseudomonadota</taxon>
        <taxon>Gammaproteobacteria</taxon>
        <taxon>Candidatus Kentrum</taxon>
    </lineage>
</organism>
<evidence type="ECO:0000313" key="3">
    <source>
        <dbReference type="EMBL" id="VFK10693.1"/>
    </source>
</evidence>
<dbReference type="AlphaFoldDB" id="A0A450S6V6"/>